<evidence type="ECO:0000256" key="2">
    <source>
        <dbReference type="ARBA" id="ARBA00022475"/>
    </source>
</evidence>
<organism evidence="7 8">
    <name type="scientific">Lutibacter agarilyticus</name>
    <dbReference type="NCBI Taxonomy" id="1109740"/>
    <lineage>
        <taxon>Bacteria</taxon>
        <taxon>Pseudomonadati</taxon>
        <taxon>Bacteroidota</taxon>
        <taxon>Flavobacteriia</taxon>
        <taxon>Flavobacteriales</taxon>
        <taxon>Flavobacteriaceae</taxon>
        <taxon>Lutibacter</taxon>
    </lineage>
</organism>
<dbReference type="InterPro" id="IPR051449">
    <property type="entry name" value="ABC-2_transporter_component"/>
</dbReference>
<comment type="subcellular location">
    <subcellularLocation>
        <location evidence="1">Cell membrane</location>
        <topology evidence="1">Multi-pass membrane protein</topology>
    </subcellularLocation>
</comment>
<name>A0A238YQW2_9FLAO</name>
<evidence type="ECO:0000256" key="4">
    <source>
        <dbReference type="ARBA" id="ARBA00022989"/>
    </source>
</evidence>
<keyword evidence="4 6" id="KW-1133">Transmembrane helix</keyword>
<keyword evidence="3 6" id="KW-0812">Transmembrane</keyword>
<evidence type="ECO:0000313" key="7">
    <source>
        <dbReference type="EMBL" id="SNR73081.1"/>
    </source>
</evidence>
<evidence type="ECO:0000256" key="6">
    <source>
        <dbReference type="SAM" id="Phobius"/>
    </source>
</evidence>
<dbReference type="InterPro" id="IPR019860">
    <property type="entry name" value="Motility-assoc_ABC_perm_GldF"/>
</dbReference>
<dbReference type="EMBL" id="FZNT01000010">
    <property type="protein sequence ID" value="SNR73081.1"/>
    <property type="molecule type" value="Genomic_DNA"/>
</dbReference>
<sequence>MKAILTKELNSFFSSPIGYLVIAVYLILNGLFLWVFEGDFNILHAGFADLNSYFFLAPWIFMFLIPAITMRSFSDEINIGTIEILKTKPIGNWHIVHGKYLGSLILVLLAIALTLVYIYSVYQLGNPVGNINLGSTFGSFIGLLFLSSAYVAIGVFSSTISKNQIVSFLIAVCISFFIFYGFEAISTLNLLGDFNYTFQQFGMLEHFNSISKGVLDSRDLLYFTSITYLFLFLTKFSIQHEQ</sequence>
<feature type="transmembrane region" description="Helical" evidence="6">
    <location>
        <begin position="42"/>
        <end position="65"/>
    </location>
</feature>
<evidence type="ECO:0000313" key="8">
    <source>
        <dbReference type="Proteomes" id="UP000198384"/>
    </source>
</evidence>
<feature type="transmembrane region" description="Helical" evidence="6">
    <location>
        <begin position="220"/>
        <end position="238"/>
    </location>
</feature>
<proteinExistence type="predicted"/>
<keyword evidence="5 6" id="KW-0472">Membrane</keyword>
<dbReference type="PANTHER" id="PTHR30294:SF29">
    <property type="entry name" value="MULTIDRUG ABC TRANSPORTER PERMEASE YBHS-RELATED"/>
    <property type="match status" value="1"/>
</dbReference>
<dbReference type="GO" id="GO:0005886">
    <property type="term" value="C:plasma membrane"/>
    <property type="evidence" value="ECO:0007669"/>
    <property type="project" value="UniProtKB-SubCell"/>
</dbReference>
<dbReference type="AlphaFoldDB" id="A0A238YQW2"/>
<feature type="transmembrane region" description="Helical" evidence="6">
    <location>
        <begin position="165"/>
        <end position="182"/>
    </location>
</feature>
<accession>A0A238YQW2</accession>
<dbReference type="OrthoDB" id="9794512at2"/>
<protein>
    <submittedName>
        <fullName evidence="7">Protein involved in gliding motility GldF</fullName>
    </submittedName>
</protein>
<gene>
    <name evidence="7" type="ORF">SAMN06265371_11073</name>
</gene>
<dbReference type="PANTHER" id="PTHR30294">
    <property type="entry name" value="MEMBRANE COMPONENT OF ABC TRANSPORTER YHHJ-RELATED"/>
    <property type="match status" value="1"/>
</dbReference>
<dbReference type="NCBIfam" id="TIGR03518">
    <property type="entry name" value="ABC_perm_GldF"/>
    <property type="match status" value="1"/>
</dbReference>
<keyword evidence="2" id="KW-1003">Cell membrane</keyword>
<keyword evidence="8" id="KW-1185">Reference proteome</keyword>
<evidence type="ECO:0000256" key="5">
    <source>
        <dbReference type="ARBA" id="ARBA00023136"/>
    </source>
</evidence>
<evidence type="ECO:0000256" key="1">
    <source>
        <dbReference type="ARBA" id="ARBA00004651"/>
    </source>
</evidence>
<dbReference type="GO" id="GO:0140359">
    <property type="term" value="F:ABC-type transporter activity"/>
    <property type="evidence" value="ECO:0007669"/>
    <property type="project" value="InterPro"/>
</dbReference>
<dbReference type="Proteomes" id="UP000198384">
    <property type="component" value="Unassembled WGS sequence"/>
</dbReference>
<reference evidence="7 8" key="1">
    <citation type="submission" date="2017-06" db="EMBL/GenBank/DDBJ databases">
        <authorList>
            <person name="Kim H.J."/>
            <person name="Triplett B.A."/>
        </authorList>
    </citation>
    <scope>NUCLEOTIDE SEQUENCE [LARGE SCALE GENOMIC DNA]</scope>
    <source>
        <strain evidence="7 8">DSM 29150</strain>
    </source>
</reference>
<evidence type="ECO:0000256" key="3">
    <source>
        <dbReference type="ARBA" id="ARBA00022692"/>
    </source>
</evidence>
<dbReference type="Pfam" id="PF12679">
    <property type="entry name" value="ABC2_membrane_2"/>
    <property type="match status" value="1"/>
</dbReference>
<dbReference type="RefSeq" id="WP_089382642.1">
    <property type="nucleotide sequence ID" value="NZ_FZNT01000010.1"/>
</dbReference>
<feature type="transmembrane region" description="Helical" evidence="6">
    <location>
        <begin position="100"/>
        <end position="119"/>
    </location>
</feature>
<feature type="transmembrane region" description="Helical" evidence="6">
    <location>
        <begin position="12"/>
        <end position="36"/>
    </location>
</feature>
<feature type="transmembrane region" description="Helical" evidence="6">
    <location>
        <begin position="131"/>
        <end position="153"/>
    </location>
</feature>